<feature type="transmembrane region" description="Helical" evidence="6">
    <location>
        <begin position="144"/>
        <end position="161"/>
    </location>
</feature>
<comment type="caution">
    <text evidence="7">The sequence shown here is derived from an EMBL/GenBank/DDBJ whole genome shotgun (WGS) entry which is preliminary data.</text>
</comment>
<feature type="transmembrane region" description="Helical" evidence="6">
    <location>
        <begin position="63"/>
        <end position="83"/>
    </location>
</feature>
<evidence type="ECO:0000256" key="1">
    <source>
        <dbReference type="ARBA" id="ARBA00004651"/>
    </source>
</evidence>
<keyword evidence="4 6" id="KW-1133">Transmembrane helix</keyword>
<dbReference type="Proteomes" id="UP001204562">
    <property type="component" value="Unassembled WGS sequence"/>
</dbReference>
<evidence type="ECO:0000313" key="8">
    <source>
        <dbReference type="Proteomes" id="UP001204562"/>
    </source>
</evidence>
<protein>
    <submittedName>
        <fullName evidence="7">Aromatic acid exporter family protein</fullName>
    </submittedName>
</protein>
<comment type="subcellular location">
    <subcellularLocation>
        <location evidence="1">Cell membrane</location>
        <topology evidence="1">Multi-pass membrane protein</topology>
    </subcellularLocation>
</comment>
<evidence type="ECO:0000256" key="3">
    <source>
        <dbReference type="ARBA" id="ARBA00022692"/>
    </source>
</evidence>
<accession>A0AAW5JPG4</accession>
<proteinExistence type="predicted"/>
<feature type="transmembrane region" description="Helical" evidence="6">
    <location>
        <begin position="21"/>
        <end position="48"/>
    </location>
</feature>
<dbReference type="InterPro" id="IPR010343">
    <property type="entry name" value="ArAE_1"/>
</dbReference>
<dbReference type="EMBL" id="JANFYS010000002">
    <property type="protein sequence ID" value="MCQ4769294.1"/>
    <property type="molecule type" value="Genomic_DNA"/>
</dbReference>
<evidence type="ECO:0000256" key="4">
    <source>
        <dbReference type="ARBA" id="ARBA00022989"/>
    </source>
</evidence>
<dbReference type="GO" id="GO:0005886">
    <property type="term" value="C:plasma membrane"/>
    <property type="evidence" value="ECO:0007669"/>
    <property type="project" value="UniProtKB-SubCell"/>
</dbReference>
<name>A0AAW5JPG4_9FIRM</name>
<sequence length="185" mass="20101">MEEKPKFQLPGVGLRNLKTAFSAALCAALYFLIGRNPTFACIGAVYGMGSDMGDSWKQGGNRLIGTVIGGFLGMALFWLYLILDPSGETRALLVPLLALGVVVLIVLAQIFQWPTAVQPGSVVLCIILFNTPVDTYVSYALNRMVDTGVGVIFSMLINYLLPRERLEPWLEKLRGSSGRVQSGES</sequence>
<evidence type="ECO:0000256" key="5">
    <source>
        <dbReference type="ARBA" id="ARBA00023136"/>
    </source>
</evidence>
<evidence type="ECO:0000256" key="2">
    <source>
        <dbReference type="ARBA" id="ARBA00022475"/>
    </source>
</evidence>
<keyword evidence="2" id="KW-1003">Cell membrane</keyword>
<evidence type="ECO:0000256" key="6">
    <source>
        <dbReference type="SAM" id="Phobius"/>
    </source>
</evidence>
<organism evidence="7 8">
    <name type="scientific">Intestinimonas massiliensis</name>
    <name type="common">ex Afouda et al. 2020</name>
    <dbReference type="NCBI Taxonomy" id="1673721"/>
    <lineage>
        <taxon>Bacteria</taxon>
        <taxon>Bacillati</taxon>
        <taxon>Bacillota</taxon>
        <taxon>Clostridia</taxon>
        <taxon>Eubacteriales</taxon>
        <taxon>Intestinimonas</taxon>
    </lineage>
</organism>
<dbReference type="Pfam" id="PF06081">
    <property type="entry name" value="ArAE_1"/>
    <property type="match status" value="1"/>
</dbReference>
<gene>
    <name evidence="7" type="ORF">NE579_02290</name>
</gene>
<reference evidence="7" key="1">
    <citation type="submission" date="2022-06" db="EMBL/GenBank/DDBJ databases">
        <title>Isolation of gut microbiota from human fecal samples.</title>
        <authorList>
            <person name="Pamer E.G."/>
            <person name="Barat B."/>
            <person name="Waligurski E."/>
            <person name="Medina S."/>
            <person name="Paddock L."/>
            <person name="Mostad J."/>
        </authorList>
    </citation>
    <scope>NUCLEOTIDE SEQUENCE</scope>
    <source>
        <strain evidence="7">DFI.9.91</strain>
    </source>
</reference>
<evidence type="ECO:0000313" key="7">
    <source>
        <dbReference type="EMBL" id="MCQ4769294.1"/>
    </source>
</evidence>
<dbReference type="AlphaFoldDB" id="A0AAW5JPG4"/>
<keyword evidence="3 6" id="KW-0812">Transmembrane</keyword>
<feature type="transmembrane region" description="Helical" evidence="6">
    <location>
        <begin position="92"/>
        <end position="111"/>
    </location>
</feature>
<dbReference type="RefSeq" id="WP_256303106.1">
    <property type="nucleotide sequence ID" value="NZ_JANFYS010000002.1"/>
</dbReference>
<keyword evidence="5 6" id="KW-0472">Membrane</keyword>